<dbReference type="InterPro" id="IPR039342">
    <property type="entry name" value="TGD2-like"/>
</dbReference>
<keyword evidence="2" id="KW-0812">Transmembrane</keyword>
<feature type="transmembrane region" description="Helical" evidence="2">
    <location>
        <begin position="12"/>
        <end position="29"/>
    </location>
</feature>
<dbReference type="Pfam" id="PF02470">
    <property type="entry name" value="MlaD"/>
    <property type="match status" value="1"/>
</dbReference>
<sequence length="442" mass="47678">MRSRTLREGSVGLLILIGLGLFGIITVWLRGIEFGQKNYQLAIEFANANGMSIGSPVRYRGVNVGKIVNIEPGTNGVKVIVEISPVDLLIPKNATIQANQSGLLNQASVDITPLQPLSQSALAESPIGKDCNPDLIVCENATLQGEAGATIDDLLNSTVRLSEVYASPEFAQNINKLLETVEVTALDVTKLSAELKLLSRSVRGQIPSLSGNLTRGTDTLNTTALSLGQSADRIAGTVDSTALNLNVLSANLNRLIEANGADLGSTLNSVRETSESLDTLLVQLQPTVAGLNTVLQPQEVENLRNSLNILIDNTSVASENLRNASNNLNNPFLALSLQELLNSARETFENARKITAEIDEITGDPEFRNNLRNLVNGLGDLLSSTQELEHHIQLAEALEESRKRVQVLEEQILVQKQQHSKTAPPPPKTPSPIREPQVLQPE</sequence>
<dbReference type="PANTHER" id="PTHR34675:SF1">
    <property type="entry name" value="PROTEIN TRIGALACTOSYLDIACYLGLYCEROL 2, CHLOROPLASTIC"/>
    <property type="match status" value="1"/>
</dbReference>
<dbReference type="PANTHER" id="PTHR34675">
    <property type="entry name" value="PROTEIN TRIGALACTOSYLDIACYLGLYCEROL 2, CHLOROPLASTIC"/>
    <property type="match status" value="1"/>
</dbReference>
<keyword evidence="5" id="KW-1185">Reference proteome</keyword>
<reference evidence="4" key="1">
    <citation type="submission" date="2020-10" db="EMBL/GenBank/DDBJ databases">
        <authorList>
            <person name="Castelo-Branco R."/>
            <person name="Eusebio N."/>
            <person name="Adriana R."/>
            <person name="Vieira A."/>
            <person name="Brugerolle De Fraissinette N."/>
            <person name="Rezende De Castro R."/>
            <person name="Schneider M.P."/>
            <person name="Vasconcelos V."/>
            <person name="Leao P.N."/>
        </authorList>
    </citation>
    <scope>NUCLEOTIDE SEQUENCE</scope>
    <source>
        <strain evidence="4">LEGE 07157</strain>
    </source>
</reference>
<dbReference type="RefSeq" id="WP_194030762.1">
    <property type="nucleotide sequence ID" value="NZ_JADEWZ010000028.1"/>
</dbReference>
<dbReference type="InterPro" id="IPR003399">
    <property type="entry name" value="Mce/MlaD"/>
</dbReference>
<accession>A0A8J7IUK4</accession>
<gene>
    <name evidence="4" type="ORF">IQ249_17410</name>
</gene>
<comment type="caution">
    <text evidence="4">The sequence shown here is derived from an EMBL/GenBank/DDBJ whole genome shotgun (WGS) entry which is preliminary data.</text>
</comment>
<keyword evidence="2" id="KW-0472">Membrane</keyword>
<keyword evidence="2" id="KW-1133">Transmembrane helix</keyword>
<proteinExistence type="predicted"/>
<dbReference type="Proteomes" id="UP000654482">
    <property type="component" value="Unassembled WGS sequence"/>
</dbReference>
<evidence type="ECO:0000256" key="2">
    <source>
        <dbReference type="SAM" id="Phobius"/>
    </source>
</evidence>
<feature type="domain" description="Mce/MlaD" evidence="3">
    <location>
        <begin position="38"/>
        <end position="113"/>
    </location>
</feature>
<dbReference type="EMBL" id="JADEWZ010000028">
    <property type="protein sequence ID" value="MBE9117677.1"/>
    <property type="molecule type" value="Genomic_DNA"/>
</dbReference>
<dbReference type="AlphaFoldDB" id="A0A8J7IUK4"/>
<organism evidence="4 5">
    <name type="scientific">Lusitaniella coriacea LEGE 07157</name>
    <dbReference type="NCBI Taxonomy" id="945747"/>
    <lineage>
        <taxon>Bacteria</taxon>
        <taxon>Bacillati</taxon>
        <taxon>Cyanobacteriota</taxon>
        <taxon>Cyanophyceae</taxon>
        <taxon>Spirulinales</taxon>
        <taxon>Lusitaniellaceae</taxon>
        <taxon>Lusitaniella</taxon>
    </lineage>
</organism>
<evidence type="ECO:0000313" key="4">
    <source>
        <dbReference type="EMBL" id="MBE9117677.1"/>
    </source>
</evidence>
<evidence type="ECO:0000313" key="5">
    <source>
        <dbReference type="Proteomes" id="UP000654482"/>
    </source>
</evidence>
<evidence type="ECO:0000256" key="1">
    <source>
        <dbReference type="SAM" id="MobiDB-lite"/>
    </source>
</evidence>
<feature type="region of interest" description="Disordered" evidence="1">
    <location>
        <begin position="413"/>
        <end position="442"/>
    </location>
</feature>
<protein>
    <submittedName>
        <fullName evidence="4">MCE family protein</fullName>
    </submittedName>
</protein>
<name>A0A8J7IUK4_9CYAN</name>
<evidence type="ECO:0000259" key="3">
    <source>
        <dbReference type="Pfam" id="PF02470"/>
    </source>
</evidence>